<dbReference type="InterPro" id="IPR036390">
    <property type="entry name" value="WH_DNA-bd_sf"/>
</dbReference>
<evidence type="ECO:0000259" key="3">
    <source>
        <dbReference type="PROSITE" id="PS51000"/>
    </source>
</evidence>
<evidence type="ECO:0000256" key="1">
    <source>
        <dbReference type="ARBA" id="ARBA00023015"/>
    </source>
</evidence>
<dbReference type="Gene3D" id="3.40.50.1360">
    <property type="match status" value="1"/>
</dbReference>
<comment type="caution">
    <text evidence="4">The sequence shown here is derived from an EMBL/GenBank/DDBJ whole genome shotgun (WGS) entry which is preliminary data.</text>
</comment>
<keyword evidence="1" id="KW-0805">Transcription regulation</keyword>
<accession>A0A263BY79</accession>
<feature type="domain" description="HTH deoR-type" evidence="3">
    <location>
        <begin position="3"/>
        <end position="58"/>
    </location>
</feature>
<keyword evidence="5" id="KW-1185">Reference proteome</keyword>
<name>A0A263BY79_9BACI</name>
<proteinExistence type="predicted"/>
<sequence length="253" mass="27776">MFSEERREEILKLVEKNGRILAKDLAEKFQVSIDSIRRDLSIMEDQGLLKRTHGGAIPLTQAQALPLVPSLRYGEGTEYQQAIAKQAVSYIGEGDTVFLGGASIHYAMLHYLPNNISYTVITNSLEIAYKLRAAEHIETYLIGGKVKGSGNITDALANAFARQFTVDLCFATAGGLSEKGLSTATPEVALFHKTVYSNAKKIVTLAEHTKIGQNMFTVMFPLEKLDVIITDNETTKEDIQMLEAHGAKVIVAD</sequence>
<dbReference type="GO" id="GO:0003700">
    <property type="term" value="F:DNA-binding transcription factor activity"/>
    <property type="evidence" value="ECO:0007669"/>
    <property type="project" value="InterPro"/>
</dbReference>
<organism evidence="4 5">
    <name type="scientific">Lottiidibacillus patelloidae</name>
    <dbReference type="NCBI Taxonomy" id="2670334"/>
    <lineage>
        <taxon>Bacteria</taxon>
        <taxon>Bacillati</taxon>
        <taxon>Bacillota</taxon>
        <taxon>Bacilli</taxon>
        <taxon>Bacillales</taxon>
        <taxon>Bacillaceae</taxon>
        <taxon>Lottiidibacillus</taxon>
    </lineage>
</organism>
<evidence type="ECO:0000313" key="5">
    <source>
        <dbReference type="Proteomes" id="UP000217083"/>
    </source>
</evidence>
<dbReference type="EMBL" id="NPIA01000001">
    <property type="protein sequence ID" value="OZM58693.1"/>
    <property type="molecule type" value="Genomic_DNA"/>
</dbReference>
<reference evidence="4 5" key="2">
    <citation type="submission" date="2017-09" db="EMBL/GenBank/DDBJ databases">
        <title>Bacillus patelloidae sp. nov., isolated from the intestinal tract of a marine limpet.</title>
        <authorList>
            <person name="Liu R."/>
            <person name="Dong C."/>
            <person name="Shao Z."/>
        </authorList>
    </citation>
    <scope>NUCLEOTIDE SEQUENCE [LARGE SCALE GENOMIC DNA]</scope>
    <source>
        <strain evidence="4 5">SA5d-4</strain>
    </source>
</reference>
<dbReference type="SUPFAM" id="SSF46785">
    <property type="entry name" value="Winged helix' DNA-binding domain"/>
    <property type="match status" value="1"/>
</dbReference>
<dbReference type="Gene3D" id="1.10.10.10">
    <property type="entry name" value="Winged helix-like DNA-binding domain superfamily/Winged helix DNA-binding domain"/>
    <property type="match status" value="1"/>
</dbReference>
<dbReference type="InterPro" id="IPR037171">
    <property type="entry name" value="NagB/RpiA_transferase-like"/>
</dbReference>
<dbReference type="InterPro" id="IPR014036">
    <property type="entry name" value="DeoR-like_C"/>
</dbReference>
<dbReference type="AlphaFoldDB" id="A0A263BY79"/>
<reference evidence="5" key="1">
    <citation type="submission" date="2017-08" db="EMBL/GenBank/DDBJ databases">
        <authorList>
            <person name="Huang Z."/>
        </authorList>
    </citation>
    <scope>NUCLEOTIDE SEQUENCE [LARGE SCALE GENOMIC DNA]</scope>
    <source>
        <strain evidence="5">SA5d-4</strain>
    </source>
</reference>
<dbReference type="SMART" id="SM00420">
    <property type="entry name" value="HTH_DEOR"/>
    <property type="match status" value="1"/>
</dbReference>
<protein>
    <submittedName>
        <fullName evidence="4">DeoR family transcriptional regulator</fullName>
    </submittedName>
</protein>
<dbReference type="RefSeq" id="WP_094921979.1">
    <property type="nucleotide sequence ID" value="NZ_NPIA01000001.1"/>
</dbReference>
<gene>
    <name evidence="4" type="ORF">CIB95_03750</name>
</gene>
<dbReference type="InterPro" id="IPR036388">
    <property type="entry name" value="WH-like_DNA-bd_sf"/>
</dbReference>
<keyword evidence="2" id="KW-0804">Transcription</keyword>
<dbReference type="SMART" id="SM01134">
    <property type="entry name" value="DeoRC"/>
    <property type="match status" value="1"/>
</dbReference>
<dbReference type="Proteomes" id="UP000217083">
    <property type="component" value="Unassembled WGS sequence"/>
</dbReference>
<dbReference type="InterPro" id="IPR050313">
    <property type="entry name" value="Carb_Metab_HTH_regulators"/>
</dbReference>
<dbReference type="PANTHER" id="PTHR30363">
    <property type="entry name" value="HTH-TYPE TRANSCRIPTIONAL REGULATOR SRLR-RELATED"/>
    <property type="match status" value="1"/>
</dbReference>
<dbReference type="PANTHER" id="PTHR30363:SF51">
    <property type="entry name" value="HTH-TYPE TRANSCRIPTIONAL REPRESSOR GLCR"/>
    <property type="match status" value="1"/>
</dbReference>
<dbReference type="SUPFAM" id="SSF100950">
    <property type="entry name" value="NagB/RpiA/CoA transferase-like"/>
    <property type="match status" value="1"/>
</dbReference>
<evidence type="ECO:0000313" key="4">
    <source>
        <dbReference type="EMBL" id="OZM58693.1"/>
    </source>
</evidence>
<dbReference type="InterPro" id="IPR001034">
    <property type="entry name" value="DeoR_HTH"/>
</dbReference>
<dbReference type="PROSITE" id="PS51000">
    <property type="entry name" value="HTH_DEOR_2"/>
    <property type="match status" value="1"/>
</dbReference>
<dbReference type="Pfam" id="PF00455">
    <property type="entry name" value="DeoRC"/>
    <property type="match status" value="1"/>
</dbReference>
<dbReference type="Pfam" id="PF08220">
    <property type="entry name" value="HTH_DeoR"/>
    <property type="match status" value="1"/>
</dbReference>
<evidence type="ECO:0000256" key="2">
    <source>
        <dbReference type="ARBA" id="ARBA00023163"/>
    </source>
</evidence>
<dbReference type="PRINTS" id="PR00037">
    <property type="entry name" value="HTHLACR"/>
</dbReference>